<feature type="transmembrane region" description="Helical" evidence="1">
    <location>
        <begin position="202"/>
        <end position="222"/>
    </location>
</feature>
<dbReference type="AlphaFoldDB" id="A0A497F230"/>
<feature type="transmembrane region" description="Helical" evidence="1">
    <location>
        <begin position="176"/>
        <end position="196"/>
    </location>
</feature>
<evidence type="ECO:0000313" key="3">
    <source>
        <dbReference type="EMBL" id="RLE53391.1"/>
    </source>
</evidence>
<dbReference type="EMBL" id="QMQX01000012">
    <property type="protein sequence ID" value="RLE53391.1"/>
    <property type="molecule type" value="Genomic_DNA"/>
</dbReference>
<comment type="caution">
    <text evidence="3">The sequence shown here is derived from an EMBL/GenBank/DDBJ whole genome shotgun (WGS) entry which is preliminary data.</text>
</comment>
<evidence type="ECO:0000256" key="1">
    <source>
        <dbReference type="SAM" id="Phobius"/>
    </source>
</evidence>
<evidence type="ECO:0000313" key="5">
    <source>
        <dbReference type="Proteomes" id="UP000278475"/>
    </source>
</evidence>
<dbReference type="InterPro" id="IPR036197">
    <property type="entry name" value="NarG-like_sf"/>
</dbReference>
<feature type="transmembrane region" description="Helical" evidence="1">
    <location>
        <begin position="47"/>
        <end position="68"/>
    </location>
</feature>
<organism evidence="3 4">
    <name type="scientific">Thermoproteota archaeon</name>
    <dbReference type="NCBI Taxonomy" id="2056631"/>
    <lineage>
        <taxon>Archaea</taxon>
        <taxon>Thermoproteota</taxon>
    </lineage>
</organism>
<dbReference type="Proteomes" id="UP000272051">
    <property type="component" value="Unassembled WGS sequence"/>
</dbReference>
<keyword evidence="1" id="KW-1133">Transmembrane helix</keyword>
<feature type="transmembrane region" description="Helical" evidence="1">
    <location>
        <begin position="141"/>
        <end position="164"/>
    </location>
</feature>
<gene>
    <name evidence="2" type="ORF">DRJ31_02585</name>
    <name evidence="3" type="ORF">DRJ33_01210</name>
</gene>
<reference evidence="4 5" key="1">
    <citation type="submission" date="2018-06" db="EMBL/GenBank/DDBJ databases">
        <title>Extensive metabolic versatility and redundancy in microbially diverse, dynamic hydrothermal sediments.</title>
        <authorList>
            <person name="Dombrowski N."/>
            <person name="Teske A."/>
            <person name="Baker B.J."/>
        </authorList>
    </citation>
    <scope>NUCLEOTIDE SEQUENCE [LARGE SCALE GENOMIC DNA]</scope>
    <source>
        <strain evidence="3">B34_G17</strain>
        <strain evidence="2">B66_G16</strain>
    </source>
</reference>
<accession>A0A497F230</accession>
<dbReference type="Proteomes" id="UP000278475">
    <property type="component" value="Unassembled WGS sequence"/>
</dbReference>
<evidence type="ECO:0000313" key="4">
    <source>
        <dbReference type="Proteomes" id="UP000272051"/>
    </source>
</evidence>
<protein>
    <recommendedName>
        <fullName evidence="6">NarG-like domain-containing protein</fullName>
    </recommendedName>
</protein>
<name>A0A497F230_9CREN</name>
<proteinExistence type="predicted"/>
<keyword evidence="1" id="KW-0812">Transmembrane</keyword>
<dbReference type="SUPFAM" id="SSF103501">
    <property type="entry name" value="Respiratory nitrate reductase 1 gamma chain"/>
    <property type="match status" value="1"/>
</dbReference>
<evidence type="ECO:0000313" key="2">
    <source>
        <dbReference type="EMBL" id="RLE50109.1"/>
    </source>
</evidence>
<sequence>MDSVFAIAMYYLAPAALVLLVGGFAYKIARVVTLPMARPRIPKGKKLFFRFVDFVVGFIKAILLPLYINAVKGPISFVGSFLLFHLCTIALLLLFGPHMIAALASTCPPLLAFLNSLKIPLPHVVTQAALTDFTFWGPLDAILNADTLAVLGFTGLCMIIGYKAYYLATKTIKCNVGDYIALALVFLAFITGYGAAHKLMPYEGALAWHIVFTSLLILYIPYSKFSHPIYDYWIGKIVKGIKMSRKEG</sequence>
<feature type="transmembrane region" description="Helical" evidence="1">
    <location>
        <begin position="6"/>
        <end position="26"/>
    </location>
</feature>
<feature type="transmembrane region" description="Helical" evidence="1">
    <location>
        <begin position="74"/>
        <end position="95"/>
    </location>
</feature>
<feature type="transmembrane region" description="Helical" evidence="1">
    <location>
        <begin position="102"/>
        <end position="121"/>
    </location>
</feature>
<dbReference type="EMBL" id="QMQV01000013">
    <property type="protein sequence ID" value="RLE50109.1"/>
    <property type="molecule type" value="Genomic_DNA"/>
</dbReference>
<evidence type="ECO:0008006" key="6">
    <source>
        <dbReference type="Google" id="ProtNLM"/>
    </source>
</evidence>
<keyword evidence="1" id="KW-0472">Membrane</keyword>